<name>A0ABS8VMF5_DATST</name>
<keyword evidence="2" id="KW-1185">Reference proteome</keyword>
<protein>
    <submittedName>
        <fullName evidence="1">Uncharacterized protein</fullName>
    </submittedName>
</protein>
<dbReference type="EMBL" id="JACEIK010005279">
    <property type="protein sequence ID" value="MCE0481150.1"/>
    <property type="molecule type" value="Genomic_DNA"/>
</dbReference>
<feature type="non-terminal residue" evidence="1">
    <location>
        <position position="1"/>
    </location>
</feature>
<dbReference type="Proteomes" id="UP000823775">
    <property type="component" value="Unassembled WGS sequence"/>
</dbReference>
<sequence length="73" mass="8084">IYSELLQRVMRRTTTCDVEAGCGILPYATWRLVCGILPTTRGAQLRRTPADRAVAACACSDARVRLQRVVCVM</sequence>
<gene>
    <name evidence="1" type="ORF">HAX54_038615</name>
</gene>
<comment type="caution">
    <text evidence="1">The sequence shown here is derived from an EMBL/GenBank/DDBJ whole genome shotgun (WGS) entry which is preliminary data.</text>
</comment>
<accession>A0ABS8VMF5</accession>
<reference evidence="1 2" key="1">
    <citation type="journal article" date="2021" name="BMC Genomics">
        <title>Datura genome reveals duplications of psychoactive alkaloid biosynthetic genes and high mutation rate following tissue culture.</title>
        <authorList>
            <person name="Rajewski A."/>
            <person name="Carter-House D."/>
            <person name="Stajich J."/>
            <person name="Litt A."/>
        </authorList>
    </citation>
    <scope>NUCLEOTIDE SEQUENCE [LARGE SCALE GENOMIC DNA]</scope>
    <source>
        <strain evidence="1">AR-01</strain>
    </source>
</reference>
<organism evidence="1 2">
    <name type="scientific">Datura stramonium</name>
    <name type="common">Jimsonweed</name>
    <name type="synonym">Common thornapple</name>
    <dbReference type="NCBI Taxonomy" id="4076"/>
    <lineage>
        <taxon>Eukaryota</taxon>
        <taxon>Viridiplantae</taxon>
        <taxon>Streptophyta</taxon>
        <taxon>Embryophyta</taxon>
        <taxon>Tracheophyta</taxon>
        <taxon>Spermatophyta</taxon>
        <taxon>Magnoliopsida</taxon>
        <taxon>eudicotyledons</taxon>
        <taxon>Gunneridae</taxon>
        <taxon>Pentapetalae</taxon>
        <taxon>asterids</taxon>
        <taxon>lamiids</taxon>
        <taxon>Solanales</taxon>
        <taxon>Solanaceae</taxon>
        <taxon>Solanoideae</taxon>
        <taxon>Datureae</taxon>
        <taxon>Datura</taxon>
    </lineage>
</organism>
<evidence type="ECO:0000313" key="2">
    <source>
        <dbReference type="Proteomes" id="UP000823775"/>
    </source>
</evidence>
<evidence type="ECO:0000313" key="1">
    <source>
        <dbReference type="EMBL" id="MCE0481150.1"/>
    </source>
</evidence>
<proteinExistence type="predicted"/>